<proteinExistence type="predicted"/>
<gene>
    <name evidence="1" type="ORF">CJ673_10780</name>
</gene>
<evidence type="ECO:0000313" key="1">
    <source>
        <dbReference type="EMBL" id="PRM92452.1"/>
    </source>
</evidence>
<dbReference type="Proteomes" id="UP000238281">
    <property type="component" value="Unassembled WGS sequence"/>
</dbReference>
<sequence>MVYKIIPINYNSKLEKLQKNSIKHKFLYQSVKDEIILYEESENSNIKIYCIFGFYFLIVKGLNCTSVDEIRISDFKKLDDSQAYYGHYFDNLKADEDISQSLRNSNTLKISNINCYDNSDIKVVFAESGFVVCSKLNLNAEDKFDRVLLLFLLSLAYNLKAEKLLQDVSNAYKNSSYEDMILLRDEIYAFDLNCYFYNPVKQNKHQVYNIWNLISENYDVKIKHDEIKSQVVDLTTIIESKHKAFLEEKSKKNERKLTLIGIAIGIASLVSVFKDFKELFGI</sequence>
<organism evidence="1 2">
    <name type="scientific">Aliarcobacter cryaerophilus</name>
    <dbReference type="NCBI Taxonomy" id="28198"/>
    <lineage>
        <taxon>Bacteria</taxon>
        <taxon>Pseudomonadati</taxon>
        <taxon>Campylobacterota</taxon>
        <taxon>Epsilonproteobacteria</taxon>
        <taxon>Campylobacterales</taxon>
        <taxon>Arcobacteraceae</taxon>
        <taxon>Aliarcobacter</taxon>
    </lineage>
</organism>
<dbReference type="EMBL" id="NXGE01000013">
    <property type="protein sequence ID" value="PRM92452.1"/>
    <property type="molecule type" value="Genomic_DNA"/>
</dbReference>
<protein>
    <recommendedName>
        <fullName evidence="3">DUF155 domain-containing protein</fullName>
    </recommendedName>
</protein>
<dbReference type="RefSeq" id="WP_105916164.1">
    <property type="nucleotide sequence ID" value="NZ_NXGE01000013.1"/>
</dbReference>
<reference evidence="1 2" key="1">
    <citation type="submission" date="2017-09" db="EMBL/GenBank/DDBJ databases">
        <title>Reassesment of A. cryaerophilus.</title>
        <authorList>
            <person name="Perez-Cataluna A."/>
            <person name="Collado L."/>
            <person name="Salgado O."/>
            <person name="Lefinanco V."/>
            <person name="Figueras M.J."/>
        </authorList>
    </citation>
    <scope>NUCLEOTIDE SEQUENCE [LARGE SCALE GENOMIC DNA]</scope>
    <source>
        <strain evidence="1 2">LMG 10210</strain>
    </source>
</reference>
<name>A0A2S9T0U0_9BACT</name>
<accession>A0A2S9T0U0</accession>
<evidence type="ECO:0000313" key="2">
    <source>
        <dbReference type="Proteomes" id="UP000238281"/>
    </source>
</evidence>
<dbReference type="AlphaFoldDB" id="A0A2S9T0U0"/>
<comment type="caution">
    <text evidence="1">The sequence shown here is derived from an EMBL/GenBank/DDBJ whole genome shotgun (WGS) entry which is preliminary data.</text>
</comment>
<evidence type="ECO:0008006" key="3">
    <source>
        <dbReference type="Google" id="ProtNLM"/>
    </source>
</evidence>